<evidence type="ECO:0000259" key="2">
    <source>
        <dbReference type="Pfam" id="PF08241"/>
    </source>
</evidence>
<gene>
    <name evidence="3" type="ORF">NNJEOMEG_02016</name>
</gene>
<evidence type="ECO:0000313" key="4">
    <source>
        <dbReference type="Proteomes" id="UP000494245"/>
    </source>
</evidence>
<dbReference type="AlphaFoldDB" id="A0A6V8LWJ4"/>
<dbReference type="Gene3D" id="3.40.50.150">
    <property type="entry name" value="Vaccinia Virus protein VP39"/>
    <property type="match status" value="1"/>
</dbReference>
<dbReference type="CDD" id="cd02440">
    <property type="entry name" value="AdoMet_MTases"/>
    <property type="match status" value="1"/>
</dbReference>
<reference evidence="3 4" key="1">
    <citation type="submission" date="2020-04" db="EMBL/GenBank/DDBJ databases">
        <authorList>
            <consortium name="Desulfovibrio sp. FSS-1 genome sequencing consortium"/>
            <person name="Shimoshige H."/>
            <person name="Kobayashi H."/>
            <person name="Maekawa T."/>
        </authorList>
    </citation>
    <scope>NUCLEOTIDE SEQUENCE [LARGE SCALE GENOMIC DNA]</scope>
    <source>
        <strain evidence="3 4">SIID29052-01</strain>
    </source>
</reference>
<accession>A0A6V8LWJ4</accession>
<keyword evidence="3" id="KW-0808">Transferase</keyword>
<dbReference type="PANTHER" id="PTHR43591:SF24">
    <property type="entry name" value="2-METHOXY-6-POLYPRENYL-1,4-BENZOQUINOL METHYLASE, MITOCHONDRIAL"/>
    <property type="match status" value="1"/>
</dbReference>
<organism evidence="3 4">
    <name type="scientific">Fundidesulfovibrio magnetotacticus</name>
    <dbReference type="NCBI Taxonomy" id="2730080"/>
    <lineage>
        <taxon>Bacteria</taxon>
        <taxon>Pseudomonadati</taxon>
        <taxon>Thermodesulfobacteriota</taxon>
        <taxon>Desulfovibrionia</taxon>
        <taxon>Desulfovibrionales</taxon>
        <taxon>Desulfovibrionaceae</taxon>
        <taxon>Fundidesulfovibrio</taxon>
    </lineage>
</organism>
<dbReference type="EMBL" id="BLTE01000008">
    <property type="protein sequence ID" value="GFK94176.1"/>
    <property type="molecule type" value="Genomic_DNA"/>
</dbReference>
<dbReference type="Proteomes" id="UP000494245">
    <property type="component" value="Unassembled WGS sequence"/>
</dbReference>
<dbReference type="SUPFAM" id="SSF53335">
    <property type="entry name" value="S-adenosyl-L-methionine-dependent methyltransferases"/>
    <property type="match status" value="1"/>
</dbReference>
<dbReference type="GO" id="GO:0032259">
    <property type="term" value="P:methylation"/>
    <property type="evidence" value="ECO:0007669"/>
    <property type="project" value="UniProtKB-KW"/>
</dbReference>
<keyword evidence="3" id="KW-0489">Methyltransferase</keyword>
<evidence type="ECO:0000313" key="3">
    <source>
        <dbReference type="EMBL" id="GFK94176.1"/>
    </source>
</evidence>
<dbReference type="PANTHER" id="PTHR43591">
    <property type="entry name" value="METHYLTRANSFERASE"/>
    <property type="match status" value="1"/>
</dbReference>
<dbReference type="Pfam" id="PF08241">
    <property type="entry name" value="Methyltransf_11"/>
    <property type="match status" value="1"/>
</dbReference>
<comment type="caution">
    <text evidence="3">The sequence shown here is derived from an EMBL/GenBank/DDBJ whole genome shotgun (WGS) entry which is preliminary data.</text>
</comment>
<dbReference type="EC" id="2.1.1.-" evidence="3"/>
<dbReference type="InterPro" id="IPR013216">
    <property type="entry name" value="Methyltransf_11"/>
</dbReference>
<dbReference type="GO" id="GO:0008757">
    <property type="term" value="F:S-adenosylmethionine-dependent methyltransferase activity"/>
    <property type="evidence" value="ECO:0007669"/>
    <property type="project" value="InterPro"/>
</dbReference>
<evidence type="ECO:0000256" key="1">
    <source>
        <dbReference type="SAM" id="MobiDB-lite"/>
    </source>
</evidence>
<keyword evidence="4" id="KW-1185">Reference proteome</keyword>
<reference evidence="3 4" key="2">
    <citation type="submission" date="2020-05" db="EMBL/GenBank/DDBJ databases">
        <title>Draft genome sequence of Desulfovibrio sp. strainFSS-1.</title>
        <authorList>
            <person name="Shimoshige H."/>
            <person name="Kobayashi H."/>
            <person name="Maekawa T."/>
        </authorList>
    </citation>
    <scope>NUCLEOTIDE SEQUENCE [LARGE SCALE GENOMIC DNA]</scope>
    <source>
        <strain evidence="3 4">SIID29052-01</strain>
    </source>
</reference>
<protein>
    <submittedName>
        <fullName evidence="3">Putative methyltransferase</fullName>
        <ecNumber evidence="3">2.1.1.-</ecNumber>
    </submittedName>
</protein>
<feature type="region of interest" description="Disordered" evidence="1">
    <location>
        <begin position="1"/>
        <end position="21"/>
    </location>
</feature>
<name>A0A6V8LWJ4_9BACT</name>
<feature type="domain" description="Methyltransferase type 11" evidence="2">
    <location>
        <begin position="76"/>
        <end position="168"/>
    </location>
</feature>
<dbReference type="InterPro" id="IPR029063">
    <property type="entry name" value="SAM-dependent_MTases_sf"/>
</dbReference>
<sequence length="292" mass="32936">MKTSSSPCVPASPRDERSPVPGDVLERYFELHAPELQTANLRERVLIEQRNLAKQDAIVDLVLDRLGPLDRPARVLDIGAGVGSMLRRMSQRGLQAHGVEPSVEQCRLAMAHLPAGKAGLVNAVGERLPYRDNTFDAVVSMSVLEHCRDQRLMLSEGVRVLRPGGIWYLVFPNYLFVWEPHYDLFWPPMLPRALKTFYVRLRGRDPRYLDELTFTTPGSMRRLLQGLPARVEDLGLDLFLARLRSTETISVPALARIVGTLRALGVLKPLEWAARLGVYHPVVWIIHKLETA</sequence>
<proteinExistence type="predicted"/>